<dbReference type="CDD" id="cd06170">
    <property type="entry name" value="LuxR_C_like"/>
    <property type="match status" value="1"/>
</dbReference>
<gene>
    <name evidence="6" type="ORF">EBB45_11025</name>
</gene>
<dbReference type="OrthoDB" id="581422at2"/>
<protein>
    <submittedName>
        <fullName evidence="6">LuxR family transcriptional regulator</fullName>
    </submittedName>
</protein>
<keyword evidence="2" id="KW-0238">DNA-binding</keyword>
<dbReference type="InterPro" id="IPR036388">
    <property type="entry name" value="WH-like_DNA-bd_sf"/>
</dbReference>
<dbReference type="SMART" id="SM00421">
    <property type="entry name" value="HTH_LUXR"/>
    <property type="match status" value="1"/>
</dbReference>
<evidence type="ECO:0000256" key="2">
    <source>
        <dbReference type="ARBA" id="ARBA00023125"/>
    </source>
</evidence>
<keyword evidence="4" id="KW-1133">Transmembrane helix</keyword>
<dbReference type="InterPro" id="IPR016032">
    <property type="entry name" value="Sig_transdc_resp-reg_C-effctor"/>
</dbReference>
<organism evidence="6 7">
    <name type="scientific">Lysinibacillus composti</name>
    <dbReference type="NCBI Taxonomy" id="720633"/>
    <lineage>
        <taxon>Bacteria</taxon>
        <taxon>Bacillati</taxon>
        <taxon>Bacillota</taxon>
        <taxon>Bacilli</taxon>
        <taxon>Bacillales</taxon>
        <taxon>Bacillaceae</taxon>
        <taxon>Lysinibacillus</taxon>
    </lineage>
</organism>
<name>A0A3N9URM0_9BACI</name>
<dbReference type="SUPFAM" id="SSF46894">
    <property type="entry name" value="C-terminal effector domain of the bipartite response regulators"/>
    <property type="match status" value="1"/>
</dbReference>
<feature type="transmembrane region" description="Helical" evidence="4">
    <location>
        <begin position="99"/>
        <end position="117"/>
    </location>
</feature>
<evidence type="ECO:0000256" key="3">
    <source>
        <dbReference type="ARBA" id="ARBA00023163"/>
    </source>
</evidence>
<keyword evidence="7" id="KW-1185">Reference proteome</keyword>
<dbReference type="EMBL" id="RRCT01000009">
    <property type="protein sequence ID" value="RQW74536.1"/>
    <property type="molecule type" value="Genomic_DNA"/>
</dbReference>
<dbReference type="Proteomes" id="UP000274033">
    <property type="component" value="Unassembled WGS sequence"/>
</dbReference>
<dbReference type="Pfam" id="PF00196">
    <property type="entry name" value="GerE"/>
    <property type="match status" value="1"/>
</dbReference>
<evidence type="ECO:0000256" key="4">
    <source>
        <dbReference type="SAM" id="Phobius"/>
    </source>
</evidence>
<sequence>MKTIDHIDKKLLEVMEVILSTFSLKELLLFRYSPIDHLAEGIFSITDGEIRNITSIRDDVKTIPAIYEAIDEQCPKYFEGINYHLKFPRKYIVSQNNNSLFVLPVLFNQVVIGYFLGTKFKTPFKEQMLFDAKVFSQTIGELFVKHQSFDEKNSIKLSKREYEVMKCLAVGNSSKEISSLLAISETTIKQYIKSVMEKTNTSNRTHAVAFLYQQGILK</sequence>
<feature type="domain" description="HTH luxR-type" evidence="5">
    <location>
        <begin position="150"/>
        <end position="215"/>
    </location>
</feature>
<accession>A0A3N9URM0</accession>
<evidence type="ECO:0000313" key="6">
    <source>
        <dbReference type="EMBL" id="RQW74536.1"/>
    </source>
</evidence>
<keyword evidence="1" id="KW-0805">Transcription regulation</keyword>
<keyword evidence="3" id="KW-0804">Transcription</keyword>
<dbReference type="PROSITE" id="PS50043">
    <property type="entry name" value="HTH_LUXR_2"/>
    <property type="match status" value="1"/>
</dbReference>
<keyword evidence="4" id="KW-0812">Transmembrane</keyword>
<dbReference type="PROSITE" id="PS00622">
    <property type="entry name" value="HTH_LUXR_1"/>
    <property type="match status" value="1"/>
</dbReference>
<keyword evidence="4" id="KW-0472">Membrane</keyword>
<dbReference type="AlphaFoldDB" id="A0A3N9URM0"/>
<reference evidence="6 7" key="1">
    <citation type="journal article" date="2013" name="J. Microbiol.">
        <title>Lysinibacillus chungkukjangi sp. nov., isolated from Chungkukjang, Korean fermented soybean food.</title>
        <authorList>
            <person name="Kim S.J."/>
            <person name="Jang Y.H."/>
            <person name="Hamada M."/>
            <person name="Ahn J.H."/>
            <person name="Weon H.Y."/>
            <person name="Suzuki K."/>
            <person name="Whang K.S."/>
            <person name="Kwon S.W."/>
        </authorList>
    </citation>
    <scope>NUCLEOTIDE SEQUENCE [LARGE SCALE GENOMIC DNA]</scope>
    <source>
        <strain evidence="6 7">MCCC 1A12701</strain>
    </source>
</reference>
<dbReference type="PANTHER" id="PTHR44688">
    <property type="entry name" value="DNA-BINDING TRANSCRIPTIONAL ACTIVATOR DEVR_DOSR"/>
    <property type="match status" value="1"/>
</dbReference>
<proteinExistence type="predicted"/>
<dbReference type="InterPro" id="IPR000792">
    <property type="entry name" value="Tscrpt_reg_LuxR_C"/>
</dbReference>
<dbReference type="PRINTS" id="PR00038">
    <property type="entry name" value="HTHLUXR"/>
</dbReference>
<dbReference type="GO" id="GO:0003677">
    <property type="term" value="F:DNA binding"/>
    <property type="evidence" value="ECO:0007669"/>
    <property type="project" value="UniProtKB-KW"/>
</dbReference>
<dbReference type="GO" id="GO:0006355">
    <property type="term" value="P:regulation of DNA-templated transcription"/>
    <property type="evidence" value="ECO:0007669"/>
    <property type="project" value="InterPro"/>
</dbReference>
<dbReference type="Gene3D" id="1.10.10.10">
    <property type="entry name" value="Winged helix-like DNA-binding domain superfamily/Winged helix DNA-binding domain"/>
    <property type="match status" value="1"/>
</dbReference>
<evidence type="ECO:0000256" key="1">
    <source>
        <dbReference type="ARBA" id="ARBA00023015"/>
    </source>
</evidence>
<dbReference type="PANTHER" id="PTHR44688:SF16">
    <property type="entry name" value="DNA-BINDING TRANSCRIPTIONAL ACTIVATOR DEVR_DOSR"/>
    <property type="match status" value="1"/>
</dbReference>
<comment type="caution">
    <text evidence="6">The sequence shown here is derived from an EMBL/GenBank/DDBJ whole genome shotgun (WGS) entry which is preliminary data.</text>
</comment>
<evidence type="ECO:0000259" key="5">
    <source>
        <dbReference type="PROSITE" id="PS50043"/>
    </source>
</evidence>
<evidence type="ECO:0000313" key="7">
    <source>
        <dbReference type="Proteomes" id="UP000274033"/>
    </source>
</evidence>